<name>A0ACC1HNY6_9FUNG</name>
<evidence type="ECO:0000313" key="1">
    <source>
        <dbReference type="EMBL" id="KAJ1677478.1"/>
    </source>
</evidence>
<gene>
    <name evidence="1" type="ORF">EV182_006090</name>
</gene>
<evidence type="ECO:0000313" key="2">
    <source>
        <dbReference type="Proteomes" id="UP001145114"/>
    </source>
</evidence>
<dbReference type="Proteomes" id="UP001145114">
    <property type="component" value="Unassembled WGS sequence"/>
</dbReference>
<comment type="caution">
    <text evidence="1">The sequence shown here is derived from an EMBL/GenBank/DDBJ whole genome shotgun (WGS) entry which is preliminary data.</text>
</comment>
<reference evidence="1" key="1">
    <citation type="submission" date="2022-06" db="EMBL/GenBank/DDBJ databases">
        <title>Phylogenomic reconstructions and comparative analyses of Kickxellomycotina fungi.</title>
        <authorList>
            <person name="Reynolds N.K."/>
            <person name="Stajich J.E."/>
            <person name="Barry K."/>
            <person name="Grigoriev I.V."/>
            <person name="Crous P."/>
            <person name="Smith M.E."/>
        </authorList>
    </citation>
    <scope>NUCLEOTIDE SEQUENCE</scope>
    <source>
        <strain evidence="1">RSA 2271</strain>
    </source>
</reference>
<sequence length="271" mass="29298">MQRSATIKDELDGIDPKSLSPKERRQLRNKISARNFRVRRKEYIHSLEDQVRQYRDENTSLSSELRLVKAENTQLKDELRSLRRQLESLTLGCASSNSSVATATTGSKVATPVSATRPSPATGVVRASSSSSSTTATATAQSATNRPVSPIVRFRPNKDLPANGSTSKTNGAATSGSGQWPATKSAVITVQTMLMPDPVVQLSPAPVLSPTPSPRLDQLLGLKPVQLPTIDTLVLFYTIIADVFYSQRAYNPEVALSHEASPRTPLVAVFA</sequence>
<proteinExistence type="predicted"/>
<accession>A0ACC1HNY6</accession>
<keyword evidence="2" id="KW-1185">Reference proteome</keyword>
<protein>
    <submittedName>
        <fullName evidence="1">Uncharacterized protein</fullName>
    </submittedName>
</protein>
<organism evidence="1 2">
    <name type="scientific">Spiromyces aspiralis</name>
    <dbReference type="NCBI Taxonomy" id="68401"/>
    <lineage>
        <taxon>Eukaryota</taxon>
        <taxon>Fungi</taxon>
        <taxon>Fungi incertae sedis</taxon>
        <taxon>Zoopagomycota</taxon>
        <taxon>Kickxellomycotina</taxon>
        <taxon>Kickxellomycetes</taxon>
        <taxon>Kickxellales</taxon>
        <taxon>Kickxellaceae</taxon>
        <taxon>Spiromyces</taxon>
    </lineage>
</organism>
<dbReference type="EMBL" id="JAMZIH010002389">
    <property type="protein sequence ID" value="KAJ1677478.1"/>
    <property type="molecule type" value="Genomic_DNA"/>
</dbReference>